<reference evidence="1 2" key="1">
    <citation type="submission" date="2021-06" db="EMBL/GenBank/DDBJ databases">
        <title>Caerostris extrusa draft genome.</title>
        <authorList>
            <person name="Kono N."/>
            <person name="Arakawa K."/>
        </authorList>
    </citation>
    <scope>NUCLEOTIDE SEQUENCE [LARGE SCALE GENOMIC DNA]</scope>
</reference>
<proteinExistence type="predicted"/>
<dbReference type="Proteomes" id="UP001054945">
    <property type="component" value="Unassembled WGS sequence"/>
</dbReference>
<evidence type="ECO:0000313" key="1">
    <source>
        <dbReference type="EMBL" id="GIX83742.1"/>
    </source>
</evidence>
<gene>
    <name evidence="1" type="ORF">CEXT_307801</name>
</gene>
<evidence type="ECO:0000313" key="2">
    <source>
        <dbReference type="Proteomes" id="UP001054945"/>
    </source>
</evidence>
<keyword evidence="2" id="KW-1185">Reference proteome</keyword>
<accession>A0AAV4NKC9</accession>
<sequence>MIVVEGMLTTITVNWYAGKLFCCIRGKTEECESQDGICENISRNRGDNNVVDYSIFDLEQRGMHRLECVTNAFDAGWFKMLIRLNKCLNKQNSKRNVINKLQDRCLPQPIPKGRFGSA</sequence>
<organism evidence="1 2">
    <name type="scientific">Caerostris extrusa</name>
    <name type="common">Bark spider</name>
    <name type="synonym">Caerostris bankana</name>
    <dbReference type="NCBI Taxonomy" id="172846"/>
    <lineage>
        <taxon>Eukaryota</taxon>
        <taxon>Metazoa</taxon>
        <taxon>Ecdysozoa</taxon>
        <taxon>Arthropoda</taxon>
        <taxon>Chelicerata</taxon>
        <taxon>Arachnida</taxon>
        <taxon>Araneae</taxon>
        <taxon>Araneomorphae</taxon>
        <taxon>Entelegynae</taxon>
        <taxon>Araneoidea</taxon>
        <taxon>Araneidae</taxon>
        <taxon>Caerostris</taxon>
    </lineage>
</organism>
<dbReference type="EMBL" id="BPLR01003363">
    <property type="protein sequence ID" value="GIX83742.1"/>
    <property type="molecule type" value="Genomic_DNA"/>
</dbReference>
<dbReference type="AlphaFoldDB" id="A0AAV4NKC9"/>
<name>A0AAV4NKC9_CAEEX</name>
<comment type="caution">
    <text evidence="1">The sequence shown here is derived from an EMBL/GenBank/DDBJ whole genome shotgun (WGS) entry which is preliminary data.</text>
</comment>
<protein>
    <submittedName>
        <fullName evidence="1">Uncharacterized protein</fullName>
    </submittedName>
</protein>